<dbReference type="AlphaFoldDB" id="A0AAN7VZD0"/>
<evidence type="ECO:0000313" key="1">
    <source>
        <dbReference type="EMBL" id="KAK5690634.1"/>
    </source>
</evidence>
<dbReference type="EMBL" id="JAVRQU010000024">
    <property type="protein sequence ID" value="KAK5690634.1"/>
    <property type="molecule type" value="Genomic_DNA"/>
</dbReference>
<name>A0AAN7VZD0_9PEZI</name>
<gene>
    <name evidence="1" type="ORF">LTR97_012190</name>
</gene>
<organism evidence="1 2">
    <name type="scientific">Elasticomyces elasticus</name>
    <dbReference type="NCBI Taxonomy" id="574655"/>
    <lineage>
        <taxon>Eukaryota</taxon>
        <taxon>Fungi</taxon>
        <taxon>Dikarya</taxon>
        <taxon>Ascomycota</taxon>
        <taxon>Pezizomycotina</taxon>
        <taxon>Dothideomycetes</taxon>
        <taxon>Dothideomycetidae</taxon>
        <taxon>Mycosphaerellales</taxon>
        <taxon>Teratosphaeriaceae</taxon>
        <taxon>Elasticomyces</taxon>
    </lineage>
</organism>
<evidence type="ECO:0000313" key="2">
    <source>
        <dbReference type="Proteomes" id="UP001310594"/>
    </source>
</evidence>
<protein>
    <submittedName>
        <fullName evidence="1">Uncharacterized protein</fullName>
    </submittedName>
</protein>
<sequence length="224" mass="25154">MAAIFNVLNMPLLAQQISDAWLQQGLPQPLALGNPQERAALHAVRSNITHCFGLTPRVDRRTWIVLHFVDRLGTAGMNMAFDKPGLYRPLVQNLSVVYSLHLGEGSLAMGLTTNFNLHRPTVRSTVAQFPNLRRLQSEFDFSVDFINPSNDTEAQRFRQVLRRWLIDLRTMQATAGPGFQQTVVLTDSPGPRQDQLPVVDATGLIDDQIARRLLNNVGQIYRIS</sequence>
<reference evidence="1" key="1">
    <citation type="submission" date="2023-08" db="EMBL/GenBank/DDBJ databases">
        <title>Black Yeasts Isolated from many extreme environments.</title>
        <authorList>
            <person name="Coleine C."/>
            <person name="Stajich J.E."/>
            <person name="Selbmann L."/>
        </authorList>
    </citation>
    <scope>NUCLEOTIDE SEQUENCE</scope>
    <source>
        <strain evidence="1">CCFEE 5810</strain>
    </source>
</reference>
<accession>A0AAN7VZD0</accession>
<comment type="caution">
    <text evidence="1">The sequence shown here is derived from an EMBL/GenBank/DDBJ whole genome shotgun (WGS) entry which is preliminary data.</text>
</comment>
<dbReference type="Proteomes" id="UP001310594">
    <property type="component" value="Unassembled WGS sequence"/>
</dbReference>
<proteinExistence type="predicted"/>